<sequence length="118" mass="13206">MDSRTFWKIPGISRMISEATDKRATRSISLATGVSYIMFYIVPQTKQSIRDQSGDCSGQDMHIHKFIKCLPIPVTSTKSSYRMTTGCSSQTALPVNGNCEYTAFSTTSYVCFRSYCPM</sequence>
<name>A0A4Y2AG29_ARAVE</name>
<protein>
    <submittedName>
        <fullName evidence="1">Uncharacterized protein</fullName>
    </submittedName>
</protein>
<evidence type="ECO:0000313" key="1">
    <source>
        <dbReference type="EMBL" id="GBL78557.1"/>
    </source>
</evidence>
<keyword evidence="2" id="KW-1185">Reference proteome</keyword>
<dbReference type="EMBL" id="BGPR01000016">
    <property type="protein sequence ID" value="GBL78557.1"/>
    <property type="molecule type" value="Genomic_DNA"/>
</dbReference>
<dbReference type="AlphaFoldDB" id="A0A4Y2AG29"/>
<gene>
    <name evidence="1" type="ORF">AVEN_65159_1</name>
</gene>
<accession>A0A4Y2AG29</accession>
<proteinExistence type="predicted"/>
<organism evidence="1 2">
    <name type="scientific">Araneus ventricosus</name>
    <name type="common">Orbweaver spider</name>
    <name type="synonym">Epeira ventricosa</name>
    <dbReference type="NCBI Taxonomy" id="182803"/>
    <lineage>
        <taxon>Eukaryota</taxon>
        <taxon>Metazoa</taxon>
        <taxon>Ecdysozoa</taxon>
        <taxon>Arthropoda</taxon>
        <taxon>Chelicerata</taxon>
        <taxon>Arachnida</taxon>
        <taxon>Araneae</taxon>
        <taxon>Araneomorphae</taxon>
        <taxon>Entelegynae</taxon>
        <taxon>Araneoidea</taxon>
        <taxon>Araneidae</taxon>
        <taxon>Araneus</taxon>
    </lineage>
</organism>
<reference evidence="1 2" key="1">
    <citation type="journal article" date="2019" name="Sci. Rep.">
        <title>Orb-weaving spider Araneus ventricosus genome elucidates the spidroin gene catalogue.</title>
        <authorList>
            <person name="Kono N."/>
            <person name="Nakamura H."/>
            <person name="Ohtoshi R."/>
            <person name="Moran D.A.P."/>
            <person name="Shinohara A."/>
            <person name="Yoshida Y."/>
            <person name="Fujiwara M."/>
            <person name="Mori M."/>
            <person name="Tomita M."/>
            <person name="Arakawa K."/>
        </authorList>
    </citation>
    <scope>NUCLEOTIDE SEQUENCE [LARGE SCALE GENOMIC DNA]</scope>
</reference>
<dbReference type="Proteomes" id="UP000499080">
    <property type="component" value="Unassembled WGS sequence"/>
</dbReference>
<comment type="caution">
    <text evidence="1">The sequence shown here is derived from an EMBL/GenBank/DDBJ whole genome shotgun (WGS) entry which is preliminary data.</text>
</comment>
<evidence type="ECO:0000313" key="2">
    <source>
        <dbReference type="Proteomes" id="UP000499080"/>
    </source>
</evidence>